<dbReference type="EMBL" id="GAMC01013042">
    <property type="protein sequence ID" value="JAB93513.1"/>
    <property type="molecule type" value="mRNA"/>
</dbReference>
<protein>
    <submittedName>
        <fullName evidence="2">Uncharacterized protein</fullName>
    </submittedName>
</protein>
<evidence type="ECO:0000256" key="1">
    <source>
        <dbReference type="SAM" id="MobiDB-lite"/>
    </source>
</evidence>
<evidence type="ECO:0000313" key="2">
    <source>
        <dbReference type="EMBL" id="JAB93513.1"/>
    </source>
</evidence>
<reference evidence="2" key="2">
    <citation type="journal article" date="2014" name="BMC Genomics">
        <title>A genomic perspective to assessing quality of mass-reared SIT flies used in Mediterranean fruit fly (Ceratitis capitata) eradication in California.</title>
        <authorList>
            <person name="Calla B."/>
            <person name="Hall B."/>
            <person name="Hou S."/>
            <person name="Geib S.M."/>
        </authorList>
    </citation>
    <scope>NUCLEOTIDE SEQUENCE</scope>
</reference>
<feature type="region of interest" description="Disordered" evidence="1">
    <location>
        <begin position="121"/>
        <end position="147"/>
    </location>
</feature>
<organism evidence="2">
    <name type="scientific">Ceratitis capitata</name>
    <name type="common">Mediterranean fruit fly</name>
    <name type="synonym">Tephritis capitata</name>
    <dbReference type="NCBI Taxonomy" id="7213"/>
    <lineage>
        <taxon>Eukaryota</taxon>
        <taxon>Metazoa</taxon>
        <taxon>Ecdysozoa</taxon>
        <taxon>Arthropoda</taxon>
        <taxon>Hexapoda</taxon>
        <taxon>Insecta</taxon>
        <taxon>Pterygota</taxon>
        <taxon>Neoptera</taxon>
        <taxon>Endopterygota</taxon>
        <taxon>Diptera</taxon>
        <taxon>Brachycera</taxon>
        <taxon>Muscomorpha</taxon>
        <taxon>Tephritoidea</taxon>
        <taxon>Tephritidae</taxon>
        <taxon>Ceratitis</taxon>
        <taxon>Ceratitis</taxon>
    </lineage>
</organism>
<dbReference type="InterPro" id="IPR009069">
    <property type="entry name" value="Cys_alpha_HP_mot_SF"/>
</dbReference>
<accession>W8B8Y0</accession>
<reference evidence="2" key="1">
    <citation type="submission" date="2013-07" db="EMBL/GenBank/DDBJ databases">
        <authorList>
            <person name="Geib S."/>
        </authorList>
    </citation>
    <scope>NUCLEOTIDE SEQUENCE</scope>
</reference>
<dbReference type="SUPFAM" id="SSF47072">
    <property type="entry name" value="Cysteine alpha-hairpin motif"/>
    <property type="match status" value="1"/>
</dbReference>
<dbReference type="AlphaFoldDB" id="W8B8Y0"/>
<dbReference type="PROSITE" id="PS51808">
    <property type="entry name" value="CHCH"/>
    <property type="match status" value="1"/>
</dbReference>
<dbReference type="OrthoDB" id="7883521at2759"/>
<proteinExistence type="evidence at transcript level"/>
<name>W8B8Y0_CERCA</name>
<sequence length="147" mass="16861">MGNLYTKVWSNKKKESKMYVKPVSKETVLKAVEDIQNLTPEQVEAQFENVCRESQKELNGLTHNPCGRLSLRIKHCLDENVQQMSKCFAEMDAYRSCVNDMVSKKIARVIGSLDNIDKEVELEGKQSDRELRRKPPRQGEEGRNSCA</sequence>